<organism evidence="3 4">
    <name type="scientific">Alkalisalibacterium limincola</name>
    <dbReference type="NCBI Taxonomy" id="2699169"/>
    <lineage>
        <taxon>Bacteria</taxon>
        <taxon>Pseudomonadati</taxon>
        <taxon>Pseudomonadota</taxon>
        <taxon>Gammaproteobacteria</taxon>
        <taxon>Lysobacterales</taxon>
        <taxon>Lysobacteraceae</taxon>
        <taxon>Alkalisalibacterium</taxon>
    </lineage>
</organism>
<dbReference type="OrthoDB" id="9762883at2"/>
<dbReference type="Proteomes" id="UP000321248">
    <property type="component" value="Unassembled WGS sequence"/>
</dbReference>
<comment type="caution">
    <text evidence="3">The sequence shown here is derived from an EMBL/GenBank/DDBJ whole genome shotgun (WGS) entry which is preliminary data.</text>
</comment>
<dbReference type="SUPFAM" id="SSF56601">
    <property type="entry name" value="beta-lactamase/transpeptidase-like"/>
    <property type="match status" value="1"/>
</dbReference>
<dbReference type="InterPro" id="IPR001460">
    <property type="entry name" value="PCN-bd_Tpept"/>
</dbReference>
<dbReference type="EMBL" id="VRTS01000012">
    <property type="protein sequence ID" value="TXK59629.1"/>
    <property type="molecule type" value="Genomic_DNA"/>
</dbReference>
<evidence type="ECO:0000313" key="4">
    <source>
        <dbReference type="Proteomes" id="UP000321248"/>
    </source>
</evidence>
<evidence type="ECO:0000259" key="2">
    <source>
        <dbReference type="Pfam" id="PF00905"/>
    </source>
</evidence>
<name>A0A5C8KJF5_9GAMM</name>
<accession>A0A5C8KJF5</accession>
<keyword evidence="1" id="KW-0732">Signal</keyword>
<proteinExistence type="predicted"/>
<dbReference type="GO" id="GO:0008658">
    <property type="term" value="F:penicillin binding"/>
    <property type="evidence" value="ECO:0007669"/>
    <property type="project" value="InterPro"/>
</dbReference>
<feature type="signal peptide" evidence="1">
    <location>
        <begin position="1"/>
        <end position="27"/>
    </location>
</feature>
<sequence length="272" mass="29247">MKRIALLRTSLLAAMACTLAVAGAAHASPESQAARFADYGTPGVWLTKHEDGTTHEVLADASPDAARRPASSIKPLLALIALETGALAGGDEEVPWDGRAYPNFPHWEQASTLTEAMASSSESYFRTLATRIGRDTLAEWVARVDYGNGMLGAQAENAWHDGVLLITPRQQLAFADRLRRGDLPFAPQHMATVREAMRGGDVDGTAVYGKTGTGLRRGDHAGVGWYVGWTEGGATDAAFVLMVALEDSIDGRDRRVRLAHQLLRDTVQAPTR</sequence>
<gene>
    <name evidence="3" type="ORF">FU658_13360</name>
</gene>
<dbReference type="AlphaFoldDB" id="A0A5C8KJF5"/>
<protein>
    <submittedName>
        <fullName evidence="3">Class D beta-lactamase</fullName>
    </submittedName>
</protein>
<feature type="domain" description="Penicillin-binding protein transpeptidase" evidence="2">
    <location>
        <begin position="66"/>
        <end position="247"/>
    </location>
</feature>
<dbReference type="Pfam" id="PF00905">
    <property type="entry name" value="Transpeptidase"/>
    <property type="match status" value="1"/>
</dbReference>
<feature type="chain" id="PRO_5022781362" evidence="1">
    <location>
        <begin position="28"/>
        <end position="272"/>
    </location>
</feature>
<keyword evidence="4" id="KW-1185">Reference proteome</keyword>
<dbReference type="Gene3D" id="3.40.710.10">
    <property type="entry name" value="DD-peptidase/beta-lactamase superfamily"/>
    <property type="match status" value="1"/>
</dbReference>
<dbReference type="InterPro" id="IPR012338">
    <property type="entry name" value="Beta-lactam/transpept-like"/>
</dbReference>
<evidence type="ECO:0000313" key="3">
    <source>
        <dbReference type="EMBL" id="TXK59629.1"/>
    </source>
</evidence>
<dbReference type="RefSeq" id="WP_147892534.1">
    <property type="nucleotide sequence ID" value="NZ_VRTS01000012.1"/>
</dbReference>
<evidence type="ECO:0000256" key="1">
    <source>
        <dbReference type="SAM" id="SignalP"/>
    </source>
</evidence>
<reference evidence="3 4" key="1">
    <citation type="submission" date="2019-08" db="EMBL/GenBank/DDBJ databases">
        <authorList>
            <person name="Karlyshev A.V."/>
        </authorList>
    </citation>
    <scope>NUCLEOTIDE SEQUENCE [LARGE SCALE GENOMIC DNA]</scope>
    <source>
        <strain evidence="3 4">Alg18-2.2</strain>
    </source>
</reference>